<evidence type="ECO:0000313" key="2">
    <source>
        <dbReference type="Proteomes" id="UP000281061"/>
    </source>
</evidence>
<name>A0AB37RKQ3_LACPE</name>
<reference evidence="1 2" key="1">
    <citation type="submission" date="2018-10" db="EMBL/GenBank/DDBJ databases">
        <title>Genome sequences of five Lactobacillus pentosus strains isolated from brines of traditionally fermented spanish-style green table olives and differences between them.</title>
        <authorList>
            <person name="Jimenez Diaz R."/>
        </authorList>
    </citation>
    <scope>NUCLEOTIDE SEQUENCE [LARGE SCALE GENOMIC DNA]</scope>
    <source>
        <strain evidence="1 2">IG8</strain>
    </source>
</reference>
<organism evidence="1 2">
    <name type="scientific">Lactiplantibacillus pentosus</name>
    <name type="common">Lactobacillus pentosus</name>
    <dbReference type="NCBI Taxonomy" id="1589"/>
    <lineage>
        <taxon>Bacteria</taxon>
        <taxon>Bacillati</taxon>
        <taxon>Bacillota</taxon>
        <taxon>Bacilli</taxon>
        <taxon>Lactobacillales</taxon>
        <taxon>Lactobacillaceae</taxon>
        <taxon>Lactiplantibacillus</taxon>
    </lineage>
</organism>
<protein>
    <submittedName>
        <fullName evidence="1">Uncharacterized protein</fullName>
    </submittedName>
</protein>
<accession>A0AB37RKQ3</accession>
<sequence>MERGLNKYIKQHTQIAKHAKKQQSFNYKDGYGEELSVVINPSNGFLLATDDVSGDSVAMAISFSELRRLAKIIDDEVPHGKVD</sequence>
<dbReference type="Proteomes" id="UP000281061">
    <property type="component" value="Unassembled WGS sequence"/>
</dbReference>
<dbReference type="EMBL" id="RDCL01000015">
    <property type="protein sequence ID" value="RMW57165.1"/>
    <property type="molecule type" value="Genomic_DNA"/>
</dbReference>
<dbReference type="RefSeq" id="WP_122211628.1">
    <property type="nucleotide sequence ID" value="NZ_CP077099.1"/>
</dbReference>
<evidence type="ECO:0000313" key="1">
    <source>
        <dbReference type="EMBL" id="RMW57165.1"/>
    </source>
</evidence>
<proteinExistence type="predicted"/>
<dbReference type="AlphaFoldDB" id="A0AB37RKQ3"/>
<comment type="caution">
    <text evidence="1">The sequence shown here is derived from an EMBL/GenBank/DDBJ whole genome shotgun (WGS) entry which is preliminary data.</text>
</comment>
<gene>
    <name evidence="1" type="ORF">D6U17_01015</name>
</gene>